<dbReference type="SUPFAM" id="SSF52540">
    <property type="entry name" value="P-loop containing nucleoside triphosphate hydrolases"/>
    <property type="match status" value="3"/>
</dbReference>
<dbReference type="InterPro" id="IPR051055">
    <property type="entry name" value="PIF1_helicase"/>
</dbReference>
<dbReference type="InterPro" id="IPR027417">
    <property type="entry name" value="P-loop_NTPase"/>
</dbReference>
<keyword evidence="1" id="KW-0234">DNA repair</keyword>
<keyword evidence="1" id="KW-0067">ATP-binding</keyword>
<dbReference type="GO" id="GO:0043139">
    <property type="term" value="F:5'-3' DNA helicase activity"/>
    <property type="evidence" value="ECO:0007669"/>
    <property type="project" value="UniProtKB-EC"/>
</dbReference>
<evidence type="ECO:0000259" key="2">
    <source>
        <dbReference type="Pfam" id="PF05970"/>
    </source>
</evidence>
<dbReference type="Proteomes" id="UP000663860">
    <property type="component" value="Unassembled WGS sequence"/>
</dbReference>
<dbReference type="Gene3D" id="3.40.50.300">
    <property type="entry name" value="P-loop containing nucleotide triphosphate hydrolases"/>
    <property type="match status" value="2"/>
</dbReference>
<accession>A0A815NH79</accession>
<dbReference type="PANTHER" id="PTHR47642:SF6">
    <property type="entry name" value="ATP-DEPENDENT DNA HELICASE"/>
    <property type="match status" value="1"/>
</dbReference>
<dbReference type="GO" id="GO:0016787">
    <property type="term" value="F:hydrolase activity"/>
    <property type="evidence" value="ECO:0007669"/>
    <property type="project" value="UniProtKB-KW"/>
</dbReference>
<keyword evidence="1" id="KW-0227">DNA damage</keyword>
<keyword evidence="1" id="KW-0233">DNA recombination</keyword>
<keyword evidence="1" id="KW-0347">Helicase</keyword>
<name>A0A815NH79_9BILA</name>
<feature type="domain" description="DNA helicase Pif1-like DEAD-box helicase" evidence="2">
    <location>
        <begin position="1075"/>
        <end position="1261"/>
    </location>
</feature>
<organism evidence="3 4">
    <name type="scientific">Adineta steineri</name>
    <dbReference type="NCBI Taxonomy" id="433720"/>
    <lineage>
        <taxon>Eukaryota</taxon>
        <taxon>Metazoa</taxon>
        <taxon>Spiralia</taxon>
        <taxon>Gnathifera</taxon>
        <taxon>Rotifera</taxon>
        <taxon>Eurotatoria</taxon>
        <taxon>Bdelloidea</taxon>
        <taxon>Adinetida</taxon>
        <taxon>Adinetidae</taxon>
        <taxon>Adineta</taxon>
    </lineage>
</organism>
<dbReference type="GO" id="GO:0000723">
    <property type="term" value="P:telomere maintenance"/>
    <property type="evidence" value="ECO:0007669"/>
    <property type="project" value="InterPro"/>
</dbReference>
<evidence type="ECO:0000313" key="4">
    <source>
        <dbReference type="Proteomes" id="UP000663860"/>
    </source>
</evidence>
<evidence type="ECO:0000256" key="1">
    <source>
        <dbReference type="RuleBase" id="RU363044"/>
    </source>
</evidence>
<dbReference type="EC" id="5.6.2.3" evidence="1"/>
<proteinExistence type="inferred from homology"/>
<feature type="domain" description="DNA helicase Pif1-like DEAD-box helicase" evidence="2">
    <location>
        <begin position="603"/>
        <end position="778"/>
    </location>
</feature>
<comment type="similarity">
    <text evidence="1">Belongs to the helicase family.</text>
</comment>
<comment type="catalytic activity">
    <reaction evidence="1">
        <text>ATP + H2O = ADP + phosphate + H(+)</text>
        <dbReference type="Rhea" id="RHEA:13065"/>
        <dbReference type="ChEBI" id="CHEBI:15377"/>
        <dbReference type="ChEBI" id="CHEBI:15378"/>
        <dbReference type="ChEBI" id="CHEBI:30616"/>
        <dbReference type="ChEBI" id="CHEBI:43474"/>
        <dbReference type="ChEBI" id="CHEBI:456216"/>
        <dbReference type="EC" id="5.6.2.3"/>
    </reaction>
</comment>
<dbReference type="GO" id="GO:0006281">
    <property type="term" value="P:DNA repair"/>
    <property type="evidence" value="ECO:0007669"/>
    <property type="project" value="UniProtKB-KW"/>
</dbReference>
<dbReference type="EMBL" id="CAJNOE010001555">
    <property type="protein sequence ID" value="CAF1433135.1"/>
    <property type="molecule type" value="Genomic_DNA"/>
</dbReference>
<sequence>MLCGLRYPKELHDTTTINIETGEILMRRAHPMMNNFNEWFLLACRCNMDIKFIWSGADTKALVYYISDYITKKNLSFHDTNSLIYQAVEKFEKNQDNISYSDAVDKSRRLILRCFNTLASKQEISAVQVASYVMGWPDHYTSHTFVNIYLIGIERYLEQSLTKLKEEKNGTNNSLPIINNVSSDIYESVNEIDEVEDDQHESFELETGIDNEHLVLCNKRIDYELRPNELSHVCLYEFNSDYRKAKITVSDKALFDFGSVPTSAPRRGRPPNDRWLFQTQHPQYSSHIIIRRSFRVVPVLIGPSIPRAEREDTKERYARAILTLFYPWRSVLDICDIHELWSNALKVRESAFTARSDKVINNIQLLHDCKRDRDQDLFQLVNQPLPSKTIKDTTPYDDANVDDAEETLVLLDETTDVHLNLLNENSMESCGTRERMKREYLKSILRNIILSERFSHINNNNNNPFSDLILSNCIIQTTGGTESNVLAYAANGEDIEHIRIWQYNLKIQKEQMRRMLLYGSKEQTGEGDMINDKQFSDPSSAHIFDDHSIDCTMSVIIDPQLTTNVTSMNFVKTFNLNHEQANIFKSIMCHIESTILYQTNKDVKHTKPEQILMYIGGAGGCGKSRVTEAISAFMSYHNRTHTIRSLAPSSAAAVGIDGLTIQSMLHEGRNKTYDNHTLTQTDLSTIETEWRNIDYCLIDEISMVGCYMLARLHRITTIAKHTEPTIPFGGINMIFLGDFVQYPPVLDRPLYSNILSPTDTLANTVSTINLTHRQRNITERDIQCKVGRALWLQVNKVFFLTQQMRNKDPLFMAMQERLRTGQCRDDDYNMLCKRVVSSDNDVKSLGQSPWNLAPMLVFRNEVRTNINNYCVFDESIEHNQLPTVVVANERVRNHDIDNTDLRHFLLSLPDNKTDGLPGYLPIVMNMPVLITHNIATELHISNGSIGRLVHLILSNCIIQTTGGTESNVLAYAANRQDIEDIRIWQYNLKIQKEQMRRMLLYGSKEQTGEGDMIDDKQFSDPSCADVFDDHTIDCTMSVINDPQLTTNVSSMNFVKTYNLNYEQAKIFESIMCHIQSTILYQINKDVKHTKPEQLLMYIGGAGGCGKSRVTEAISAFMAYHNRTHTIRSLAPSSAAAVGIDALTIQSMLHEGRNKTYDNHTLTQTDLSTLETEWRNIDYCLIDEISMVGCYMLARLHRITTIAKHTESTIPFGGINMIFLGDFVQYPPVLDRPLYSNILSPTDTLANTINTINLTRRRRNITERDIQCKVGRALWLQVNKVFFLTQQMRNKDPLFMAMQARLRSGQCRDDDYNMLCKRVVSSDNDVKSLGQSPWNLAPMLVFRNEVRTNINNYCVFDESIKHNQVPTVVVANDRVRNHDIDNTDLRHFLLSLPDNKTDGLPGYLPIVMNMPVLITHNIATELHISNGSIGRLVRLVYDNHNENLNNNTDITNPNFPFNTKYIQTPLYALVELPQSKLSSPLIDLQPTMIPILPEQKTIKIDLKSFITPTQKRLLNNKTSITICRTQLPIVPAYAMTTHKCQGKTLTSGIIDLVPPPYAKSDLANVYVPVSRFTSADTMAILRPFPQSILNQKPHPDMIIELERLNKLCNSNE</sequence>
<dbReference type="GO" id="GO:0006310">
    <property type="term" value="P:DNA recombination"/>
    <property type="evidence" value="ECO:0007669"/>
    <property type="project" value="UniProtKB-KW"/>
</dbReference>
<keyword evidence="1" id="KW-0378">Hydrolase</keyword>
<dbReference type="PANTHER" id="PTHR47642">
    <property type="entry name" value="ATP-DEPENDENT DNA HELICASE"/>
    <property type="match status" value="1"/>
</dbReference>
<dbReference type="Pfam" id="PF05970">
    <property type="entry name" value="PIF1"/>
    <property type="match status" value="2"/>
</dbReference>
<dbReference type="InterPro" id="IPR010285">
    <property type="entry name" value="DNA_helicase_pif1-like_DEAD"/>
</dbReference>
<evidence type="ECO:0000313" key="3">
    <source>
        <dbReference type="EMBL" id="CAF1433135.1"/>
    </source>
</evidence>
<reference evidence="3" key="1">
    <citation type="submission" date="2021-02" db="EMBL/GenBank/DDBJ databases">
        <authorList>
            <person name="Nowell W R."/>
        </authorList>
    </citation>
    <scope>NUCLEOTIDE SEQUENCE</scope>
</reference>
<comment type="caution">
    <text evidence="3">The sequence shown here is derived from an EMBL/GenBank/DDBJ whole genome shotgun (WGS) entry which is preliminary data.</text>
</comment>
<dbReference type="GO" id="GO:0005524">
    <property type="term" value="F:ATP binding"/>
    <property type="evidence" value="ECO:0007669"/>
    <property type="project" value="UniProtKB-KW"/>
</dbReference>
<keyword evidence="1" id="KW-0547">Nucleotide-binding</keyword>
<protein>
    <recommendedName>
        <fullName evidence="1">ATP-dependent DNA helicase</fullName>
        <ecNumber evidence="1">5.6.2.3</ecNumber>
    </recommendedName>
</protein>
<gene>
    <name evidence="3" type="ORF">IZO911_LOCUS41353</name>
</gene>
<comment type="cofactor">
    <cofactor evidence="1">
        <name>Mg(2+)</name>
        <dbReference type="ChEBI" id="CHEBI:18420"/>
    </cofactor>
</comment>